<proteinExistence type="predicted"/>
<dbReference type="Proteomes" id="UP001151760">
    <property type="component" value="Unassembled WGS sequence"/>
</dbReference>
<reference evidence="2" key="2">
    <citation type="submission" date="2022-01" db="EMBL/GenBank/DDBJ databases">
        <authorList>
            <person name="Yamashiro T."/>
            <person name="Shiraishi A."/>
            <person name="Satake H."/>
            <person name="Nakayama K."/>
        </authorList>
    </citation>
    <scope>NUCLEOTIDE SEQUENCE</scope>
</reference>
<protein>
    <submittedName>
        <fullName evidence="2">Uncharacterized protein</fullName>
    </submittedName>
</protein>
<organism evidence="2 3">
    <name type="scientific">Tanacetum coccineum</name>
    <dbReference type="NCBI Taxonomy" id="301880"/>
    <lineage>
        <taxon>Eukaryota</taxon>
        <taxon>Viridiplantae</taxon>
        <taxon>Streptophyta</taxon>
        <taxon>Embryophyta</taxon>
        <taxon>Tracheophyta</taxon>
        <taxon>Spermatophyta</taxon>
        <taxon>Magnoliopsida</taxon>
        <taxon>eudicotyledons</taxon>
        <taxon>Gunneridae</taxon>
        <taxon>Pentapetalae</taxon>
        <taxon>asterids</taxon>
        <taxon>campanulids</taxon>
        <taxon>Asterales</taxon>
        <taxon>Asteraceae</taxon>
        <taxon>Asteroideae</taxon>
        <taxon>Anthemideae</taxon>
        <taxon>Anthemidinae</taxon>
        <taxon>Tanacetum</taxon>
    </lineage>
</organism>
<feature type="region of interest" description="Disordered" evidence="1">
    <location>
        <begin position="140"/>
        <end position="195"/>
    </location>
</feature>
<gene>
    <name evidence="2" type="ORF">Tco_1054971</name>
</gene>
<reference evidence="2" key="1">
    <citation type="journal article" date="2022" name="Int. J. Mol. Sci.">
        <title>Draft Genome of Tanacetum Coccineum: Genomic Comparison of Closely Related Tanacetum-Family Plants.</title>
        <authorList>
            <person name="Yamashiro T."/>
            <person name="Shiraishi A."/>
            <person name="Nakayama K."/>
            <person name="Satake H."/>
        </authorList>
    </citation>
    <scope>NUCLEOTIDE SEQUENCE</scope>
</reference>
<keyword evidence="3" id="KW-1185">Reference proteome</keyword>
<evidence type="ECO:0000256" key="1">
    <source>
        <dbReference type="SAM" id="MobiDB-lite"/>
    </source>
</evidence>
<comment type="caution">
    <text evidence="2">The sequence shown here is derived from an EMBL/GenBank/DDBJ whole genome shotgun (WGS) entry which is preliminary data.</text>
</comment>
<evidence type="ECO:0000313" key="2">
    <source>
        <dbReference type="EMBL" id="GJT80629.1"/>
    </source>
</evidence>
<evidence type="ECO:0000313" key="3">
    <source>
        <dbReference type="Proteomes" id="UP001151760"/>
    </source>
</evidence>
<name>A0ABQ5GZ95_9ASTR</name>
<sequence length="195" mass="21434">MTTTLQNELRKLKGKNVLDNAATITNATTIAPGMFKLDLDPLAPMLLKNKDAHIDSLKYTQDQADILQGIVEQAKAKQPLDNALDFACKHAKRIQELLIYIRDTCPNAYKPSEKLVVVTPMNKVKKVKFSEPLTSLSNIHKQVESSKTPDSNTPVLPSTGLKSSTSGSRSQPTCNKKNDSISQTPSSNMKNKVEV</sequence>
<accession>A0ABQ5GZ95</accession>
<dbReference type="EMBL" id="BQNB010019010">
    <property type="protein sequence ID" value="GJT80629.1"/>
    <property type="molecule type" value="Genomic_DNA"/>
</dbReference>